<feature type="compositionally biased region" description="Basic and acidic residues" evidence="1">
    <location>
        <begin position="55"/>
        <end position="65"/>
    </location>
</feature>
<accession>A0A915E5X7</accession>
<feature type="region of interest" description="Disordered" evidence="1">
    <location>
        <begin position="55"/>
        <end position="75"/>
    </location>
</feature>
<reference evidence="3" key="1">
    <citation type="submission" date="2022-11" db="UniProtKB">
        <authorList>
            <consortium name="WormBaseParasite"/>
        </authorList>
    </citation>
    <scope>IDENTIFICATION</scope>
</reference>
<evidence type="ECO:0000256" key="1">
    <source>
        <dbReference type="SAM" id="MobiDB-lite"/>
    </source>
</evidence>
<protein>
    <submittedName>
        <fullName evidence="3">Uncharacterized protein</fullName>
    </submittedName>
</protein>
<dbReference type="WBParaSite" id="jg2912">
    <property type="protein sequence ID" value="jg2912"/>
    <property type="gene ID" value="jg2912"/>
</dbReference>
<sequence length="75" mass="8345">MYNDKVDVPYQYNTSETSLAQALILQEDKPVGVQVQSKAQLQTLEQMRSKRSLLPEEKNLGHDSAHSALLSQSAS</sequence>
<keyword evidence="2" id="KW-1185">Reference proteome</keyword>
<organism evidence="2 3">
    <name type="scientific">Ditylenchus dipsaci</name>
    <dbReference type="NCBI Taxonomy" id="166011"/>
    <lineage>
        <taxon>Eukaryota</taxon>
        <taxon>Metazoa</taxon>
        <taxon>Ecdysozoa</taxon>
        <taxon>Nematoda</taxon>
        <taxon>Chromadorea</taxon>
        <taxon>Rhabditida</taxon>
        <taxon>Tylenchina</taxon>
        <taxon>Tylenchomorpha</taxon>
        <taxon>Sphaerularioidea</taxon>
        <taxon>Anguinidae</taxon>
        <taxon>Anguininae</taxon>
        <taxon>Ditylenchus</taxon>
    </lineage>
</organism>
<evidence type="ECO:0000313" key="3">
    <source>
        <dbReference type="WBParaSite" id="jg2912"/>
    </source>
</evidence>
<evidence type="ECO:0000313" key="2">
    <source>
        <dbReference type="Proteomes" id="UP000887574"/>
    </source>
</evidence>
<name>A0A915E5X7_9BILA</name>
<proteinExistence type="predicted"/>
<feature type="compositionally biased region" description="Low complexity" evidence="1">
    <location>
        <begin position="66"/>
        <end position="75"/>
    </location>
</feature>
<dbReference type="AlphaFoldDB" id="A0A915E5X7"/>
<dbReference type="Proteomes" id="UP000887574">
    <property type="component" value="Unplaced"/>
</dbReference>